<dbReference type="EMBL" id="FUZA01000005">
    <property type="protein sequence ID" value="SKC03270.1"/>
    <property type="molecule type" value="Genomic_DNA"/>
</dbReference>
<feature type="transmembrane region" description="Helical" evidence="8">
    <location>
        <begin position="231"/>
        <end position="249"/>
    </location>
</feature>
<keyword evidence="7 9" id="KW-0808">Transferase</keyword>
<feature type="transmembrane region" description="Helical" evidence="8">
    <location>
        <begin position="9"/>
        <end position="27"/>
    </location>
</feature>
<dbReference type="PIRSF" id="PIRSF016636">
    <property type="entry name" value="AlgI_DltB"/>
    <property type="match status" value="1"/>
</dbReference>
<keyword evidence="5 8" id="KW-1133">Transmembrane helix</keyword>
<feature type="transmembrane region" description="Helical" evidence="8">
    <location>
        <begin position="73"/>
        <end position="91"/>
    </location>
</feature>
<feature type="transmembrane region" description="Helical" evidence="8">
    <location>
        <begin position="33"/>
        <end position="61"/>
    </location>
</feature>
<dbReference type="InterPro" id="IPR028362">
    <property type="entry name" value="AlgI"/>
</dbReference>
<dbReference type="Proteomes" id="UP000190897">
    <property type="component" value="Unassembled WGS sequence"/>
</dbReference>
<feature type="transmembrane region" description="Helical" evidence="8">
    <location>
        <begin position="312"/>
        <end position="331"/>
    </location>
</feature>
<name>A0A1T5G4A4_9BACT</name>
<dbReference type="GO" id="GO:0005886">
    <property type="term" value="C:plasma membrane"/>
    <property type="evidence" value="ECO:0007669"/>
    <property type="project" value="UniProtKB-SubCell"/>
</dbReference>
<organism evidence="9 10">
    <name type="scientific">Dyadobacter psychrophilus</name>
    <dbReference type="NCBI Taxonomy" id="651661"/>
    <lineage>
        <taxon>Bacteria</taxon>
        <taxon>Pseudomonadati</taxon>
        <taxon>Bacteroidota</taxon>
        <taxon>Cytophagia</taxon>
        <taxon>Cytophagales</taxon>
        <taxon>Spirosomataceae</taxon>
        <taxon>Dyadobacter</taxon>
    </lineage>
</organism>
<feature type="transmembrane region" description="Helical" evidence="8">
    <location>
        <begin position="290"/>
        <end position="306"/>
    </location>
</feature>
<keyword evidence="6 7" id="KW-0472">Membrane</keyword>
<dbReference type="GO" id="GO:0042121">
    <property type="term" value="P:alginic acid biosynthetic process"/>
    <property type="evidence" value="ECO:0007669"/>
    <property type="project" value="InterPro"/>
</dbReference>
<accession>A0A1T5G4A4</accession>
<evidence type="ECO:0000256" key="6">
    <source>
        <dbReference type="ARBA" id="ARBA00023136"/>
    </source>
</evidence>
<dbReference type="AlphaFoldDB" id="A0A1T5G4A4"/>
<dbReference type="InterPro" id="IPR051085">
    <property type="entry name" value="MB_O-acyltransferase"/>
</dbReference>
<dbReference type="GO" id="GO:0016746">
    <property type="term" value="F:acyltransferase activity"/>
    <property type="evidence" value="ECO:0007669"/>
    <property type="project" value="UniProtKB-KW"/>
</dbReference>
<dbReference type="PIRSF" id="PIRSF500217">
    <property type="entry name" value="AlgI"/>
    <property type="match status" value="1"/>
</dbReference>
<gene>
    <name evidence="9" type="ORF">SAMN05660293_03645</name>
</gene>
<dbReference type="STRING" id="651661.SAMN05660293_03645"/>
<evidence type="ECO:0000256" key="7">
    <source>
        <dbReference type="PIRNR" id="PIRNR016636"/>
    </source>
</evidence>
<sequence length="397" mass="45978">MDLYSAEHLGIILPIELILFYILPIRFRNYWLAFVSLTFLSTYNLASAFVAIAITLVIYICSRLIILSKEASAKYWLSTGVALVLALLILSRQGSDRIFGVQYSWVGISYYSLMAIAYLIEVKAGRLKILPTFHNLLLYITFFPQLLAGPIDNSLKLLIQLGDGVNFSWHRTWIAVKHMIYGLFCKLVLADRLSEIVEPVFDGNEKIEALNLFIGSIGFSIQIYFDFLGYTYLVMGIAMLFGLNLTHNFNKPYAASNTKDFWKRWHISLTEWFRRYIFIPLGGNRDKKRLPVLIIFVFILSGLWHGFYWNYFVWACLHSFHYLIGIYLMNYSVPITNRFSKSIAFLEWVAFILWINLTWIVFRTYDLRALASRLTFTLTTEGTFEVAPKSGTHFCTT</sequence>
<keyword evidence="3 7" id="KW-1003">Cell membrane</keyword>
<dbReference type="InterPro" id="IPR024194">
    <property type="entry name" value="Ac/AlaTfrase_AlgI/DltB"/>
</dbReference>
<keyword evidence="10" id="KW-1185">Reference proteome</keyword>
<reference evidence="10" key="1">
    <citation type="submission" date="2017-02" db="EMBL/GenBank/DDBJ databases">
        <authorList>
            <person name="Varghese N."/>
            <person name="Submissions S."/>
        </authorList>
    </citation>
    <scope>NUCLEOTIDE SEQUENCE [LARGE SCALE GENOMIC DNA]</scope>
    <source>
        <strain evidence="10">DSM 22270</strain>
    </source>
</reference>
<keyword evidence="7 9" id="KW-0012">Acyltransferase</keyword>
<dbReference type="PANTHER" id="PTHR13285">
    <property type="entry name" value="ACYLTRANSFERASE"/>
    <property type="match status" value="1"/>
</dbReference>
<dbReference type="Pfam" id="PF03062">
    <property type="entry name" value="MBOAT"/>
    <property type="match status" value="1"/>
</dbReference>
<comment type="subcellular location">
    <subcellularLocation>
        <location evidence="1">Cell membrane</location>
        <topology evidence="1">Multi-pass membrane protein</topology>
    </subcellularLocation>
</comment>
<protein>
    <submittedName>
        <fullName evidence="9">D-alanyl-lipoteichoic acid acyltransferase DltB, MBOAT superfamily</fullName>
    </submittedName>
</protein>
<evidence type="ECO:0000313" key="9">
    <source>
        <dbReference type="EMBL" id="SKC03270.1"/>
    </source>
</evidence>
<evidence type="ECO:0000313" key="10">
    <source>
        <dbReference type="Proteomes" id="UP000190897"/>
    </source>
</evidence>
<evidence type="ECO:0000256" key="4">
    <source>
        <dbReference type="ARBA" id="ARBA00022692"/>
    </source>
</evidence>
<evidence type="ECO:0000256" key="1">
    <source>
        <dbReference type="ARBA" id="ARBA00004651"/>
    </source>
</evidence>
<dbReference type="InterPro" id="IPR004299">
    <property type="entry name" value="MBOAT_fam"/>
</dbReference>
<dbReference type="OrthoDB" id="9805788at2"/>
<evidence type="ECO:0000256" key="3">
    <source>
        <dbReference type="ARBA" id="ARBA00022475"/>
    </source>
</evidence>
<feature type="transmembrane region" description="Helical" evidence="8">
    <location>
        <begin position="343"/>
        <end position="362"/>
    </location>
</feature>
<evidence type="ECO:0000256" key="8">
    <source>
        <dbReference type="SAM" id="Phobius"/>
    </source>
</evidence>
<keyword evidence="4 8" id="KW-0812">Transmembrane</keyword>
<evidence type="ECO:0000256" key="2">
    <source>
        <dbReference type="ARBA" id="ARBA00010323"/>
    </source>
</evidence>
<comment type="similarity">
    <text evidence="2 7">Belongs to the membrane-bound acyltransferase family.</text>
</comment>
<dbReference type="PANTHER" id="PTHR13285:SF18">
    <property type="entry name" value="PROTEIN-CYSTEINE N-PALMITOYLTRANSFERASE RASP"/>
    <property type="match status" value="1"/>
</dbReference>
<evidence type="ECO:0000256" key="5">
    <source>
        <dbReference type="ARBA" id="ARBA00022989"/>
    </source>
</evidence>
<dbReference type="RefSeq" id="WP_082216183.1">
    <property type="nucleotide sequence ID" value="NZ_FUZA01000005.1"/>
</dbReference>
<feature type="transmembrane region" description="Helical" evidence="8">
    <location>
        <begin position="103"/>
        <end position="120"/>
    </location>
</feature>
<proteinExistence type="inferred from homology"/>